<proteinExistence type="inferred from homology"/>
<evidence type="ECO:0000256" key="5">
    <source>
        <dbReference type="ARBA" id="ARBA00023320"/>
    </source>
</evidence>
<keyword evidence="5 8" id="KW-0527">Neuropeptide</keyword>
<dbReference type="RefSeq" id="XP_070451345.1">
    <property type="nucleotide sequence ID" value="XM_070595244.1"/>
</dbReference>
<evidence type="ECO:0000256" key="4">
    <source>
        <dbReference type="ARBA" id="ARBA00022815"/>
    </source>
</evidence>
<gene>
    <name evidence="8" type="primary">QRFP</name>
</gene>
<protein>
    <submittedName>
        <fullName evidence="8">Orexigenic neuropeptide QRFP</fullName>
    </submittedName>
</protein>
<sequence>MGSQGQECTAIKSPHSGKSFPGAYIKQGEPGRHSSWTRTQRSPVQSALVSSSPPGEQALSMMIGPYSLSYLLLLPLGTCFPRLDREGPVDARGGIGRKMSWADLAGGPRVHSLWGSSPWPRAPQSPALLVTAKELQAAGRERAGFRFRFGRQDDGSEATGFLLADGEKESGPLETLAEELNGYSRKKGGFSFRFGRGRW</sequence>
<feature type="region of interest" description="Disordered" evidence="6">
    <location>
        <begin position="1"/>
        <end position="54"/>
    </location>
</feature>
<evidence type="ECO:0000256" key="3">
    <source>
        <dbReference type="ARBA" id="ARBA00022525"/>
    </source>
</evidence>
<keyword evidence="7" id="KW-1185">Reference proteome</keyword>
<comment type="subcellular location">
    <subcellularLocation>
        <location evidence="1">Secreted</location>
    </subcellularLocation>
</comment>
<evidence type="ECO:0000256" key="6">
    <source>
        <dbReference type="SAM" id="MobiDB-lite"/>
    </source>
</evidence>
<organism evidence="7 8">
    <name type="scientific">Equus przewalskii</name>
    <name type="common">Przewalski's horse</name>
    <name type="synonym">Equus caballus przewalskii</name>
    <dbReference type="NCBI Taxonomy" id="9798"/>
    <lineage>
        <taxon>Eukaryota</taxon>
        <taxon>Metazoa</taxon>
        <taxon>Chordata</taxon>
        <taxon>Craniata</taxon>
        <taxon>Vertebrata</taxon>
        <taxon>Euteleostomi</taxon>
        <taxon>Mammalia</taxon>
        <taxon>Eutheria</taxon>
        <taxon>Laurasiatheria</taxon>
        <taxon>Perissodactyla</taxon>
        <taxon>Equidae</taxon>
        <taxon>Equus</taxon>
    </lineage>
</organism>
<dbReference type="Proteomes" id="UP001652662">
    <property type="component" value="Chromosome 26"/>
</dbReference>
<dbReference type="PANTHER" id="PTHR36476:SF1">
    <property type="entry name" value="OREXIGENIC NEUROPEPTIDE QRFP"/>
    <property type="match status" value="1"/>
</dbReference>
<keyword evidence="3" id="KW-0964">Secreted</keyword>
<reference evidence="8" key="1">
    <citation type="submission" date="2025-08" db="UniProtKB">
        <authorList>
            <consortium name="RefSeq"/>
        </authorList>
    </citation>
    <scope>IDENTIFICATION</scope>
    <source>
        <tissue evidence="8">Blood</tissue>
    </source>
</reference>
<dbReference type="PANTHER" id="PTHR36476">
    <property type="entry name" value="OREXIGENIC NEUROPEPTIDE QRFP"/>
    <property type="match status" value="1"/>
</dbReference>
<name>A0ABM4MF73_EQUPR</name>
<evidence type="ECO:0000256" key="1">
    <source>
        <dbReference type="ARBA" id="ARBA00004613"/>
    </source>
</evidence>
<accession>A0ABM4MF73</accession>
<evidence type="ECO:0000313" key="7">
    <source>
        <dbReference type="Proteomes" id="UP001652662"/>
    </source>
</evidence>
<dbReference type="Pfam" id="PF11109">
    <property type="entry name" value="RFamide_26RFa"/>
    <property type="match status" value="1"/>
</dbReference>
<evidence type="ECO:0000256" key="2">
    <source>
        <dbReference type="ARBA" id="ARBA00005516"/>
    </source>
</evidence>
<dbReference type="GO" id="GO:0007218">
    <property type="term" value="P:neuropeptide signaling pathway"/>
    <property type="evidence" value="ECO:0007669"/>
    <property type="project" value="UniProtKB-KW"/>
</dbReference>
<comment type="similarity">
    <text evidence="2">Belongs to the RFamide neuropeptide family.</text>
</comment>
<dbReference type="GeneID" id="103562774"/>
<keyword evidence="4" id="KW-0027">Amidation</keyword>
<feature type="compositionally biased region" description="Polar residues" evidence="6">
    <location>
        <begin position="34"/>
        <end position="54"/>
    </location>
</feature>
<dbReference type="InterPro" id="IPR024565">
    <property type="entry name" value="P518"/>
</dbReference>
<evidence type="ECO:0000313" key="8">
    <source>
        <dbReference type="RefSeq" id="XP_070451345.1"/>
    </source>
</evidence>